<gene>
    <name evidence="1" type="ORF">E0H50_38105</name>
</gene>
<sequence length="165" mass="18821">MNADEELLRLLDDNPRAAREAGVQLSVESADSALLLERCREVMVKILQHGEEDWPDLPVWQRELPAWFVLACGPERTQEEADAKLIWWRGLSPGEQMVASEVSRWALSDWLWWLEPENRTWYWLGADVVGAQHLLVHVEIDGAPAPIGALRWLLKAAGATEIEEY</sequence>
<evidence type="ECO:0000313" key="2">
    <source>
        <dbReference type="Proteomes" id="UP000292695"/>
    </source>
</evidence>
<dbReference type="AlphaFoldDB" id="A0A4R0I479"/>
<protein>
    <submittedName>
        <fullName evidence="1">Uncharacterized protein</fullName>
    </submittedName>
</protein>
<evidence type="ECO:0000313" key="1">
    <source>
        <dbReference type="EMBL" id="TCC19248.1"/>
    </source>
</evidence>
<dbReference type="OrthoDB" id="583417at2"/>
<name>A0A4R0I479_9ACTN</name>
<accession>A0A4R0I479</accession>
<organism evidence="1 2">
    <name type="scientific">Kribbella sindirgiensis</name>
    <dbReference type="NCBI Taxonomy" id="1124744"/>
    <lineage>
        <taxon>Bacteria</taxon>
        <taxon>Bacillati</taxon>
        <taxon>Actinomycetota</taxon>
        <taxon>Actinomycetes</taxon>
        <taxon>Propionibacteriales</taxon>
        <taxon>Kribbellaceae</taxon>
        <taxon>Kribbella</taxon>
    </lineage>
</organism>
<keyword evidence="2" id="KW-1185">Reference proteome</keyword>
<comment type="caution">
    <text evidence="1">The sequence shown here is derived from an EMBL/GenBank/DDBJ whole genome shotgun (WGS) entry which is preliminary data.</text>
</comment>
<dbReference type="Proteomes" id="UP000292695">
    <property type="component" value="Unassembled WGS sequence"/>
</dbReference>
<proteinExistence type="predicted"/>
<dbReference type="EMBL" id="SJKA01000023">
    <property type="protein sequence ID" value="TCC19248.1"/>
    <property type="molecule type" value="Genomic_DNA"/>
</dbReference>
<reference evidence="1 2" key="1">
    <citation type="submission" date="2019-02" db="EMBL/GenBank/DDBJ databases">
        <title>Kribbella capetownensis sp. nov. and Kribbella speibonae sp. nov., isolated from soil.</title>
        <authorList>
            <person name="Curtis S.M."/>
            <person name="Norton I."/>
            <person name="Everest G.J."/>
            <person name="Meyers P.R."/>
        </authorList>
    </citation>
    <scope>NUCLEOTIDE SEQUENCE [LARGE SCALE GENOMIC DNA]</scope>
    <source>
        <strain evidence="1 2">DSM 27082</strain>
    </source>
</reference>
<dbReference type="RefSeq" id="WP_131296014.1">
    <property type="nucleotide sequence ID" value="NZ_SJKA01000023.1"/>
</dbReference>